<keyword evidence="7 12" id="KW-1133">Transmembrane helix</keyword>
<dbReference type="PANTHER" id="PTHR11410:SF0">
    <property type="entry name" value="ATP SYNTHASE SUBUNIT A"/>
    <property type="match status" value="1"/>
</dbReference>
<comment type="similarity">
    <text evidence="2">Belongs to the ATPase A chain family.</text>
</comment>
<geneLocation type="mitochondrion" evidence="13"/>
<feature type="transmembrane region" description="Helical" evidence="12">
    <location>
        <begin position="173"/>
        <end position="194"/>
    </location>
</feature>
<organism evidence="13">
    <name type="scientific">Turneroconcha magnifica</name>
    <dbReference type="NCBI Taxonomy" id="3122228"/>
    <lineage>
        <taxon>Eukaryota</taxon>
        <taxon>Metazoa</taxon>
        <taxon>Spiralia</taxon>
        <taxon>Lophotrochozoa</taxon>
        <taxon>Mollusca</taxon>
        <taxon>Bivalvia</taxon>
        <taxon>Autobranchia</taxon>
        <taxon>Heteroconchia</taxon>
        <taxon>Euheterodonta</taxon>
        <taxon>Imparidentia</taxon>
        <taxon>Neoheterodontei</taxon>
        <taxon>Venerida</taxon>
        <taxon>Glossoidea</taxon>
        <taxon>Vesicomyidae</taxon>
        <taxon>Turneroconcha</taxon>
    </lineage>
</organism>
<reference evidence="13" key="1">
    <citation type="journal article" date="2015" name="Mitochondrial DNA">
        <title>Complete mitochondrial genome of hydrothermal vent clam Calyptogena magnifica.</title>
        <authorList>
            <person name="Liu H."/>
            <person name="Cai S."/>
            <person name="Zhang H."/>
            <person name="Vrijenhoek R.C."/>
        </authorList>
    </citation>
    <scope>NUCLEOTIDE SEQUENCE</scope>
    <source>
        <strain evidence="13">Hz24 a2-8</strain>
    </source>
</reference>
<evidence type="ECO:0000256" key="10">
    <source>
        <dbReference type="ARBA" id="ARBA00023310"/>
    </source>
</evidence>
<keyword evidence="8" id="KW-0406">Ion transport</keyword>
<evidence type="ECO:0000256" key="2">
    <source>
        <dbReference type="ARBA" id="ARBA00006810"/>
    </source>
</evidence>
<keyword evidence="6" id="KW-0375">Hydrogen ion transport</keyword>
<dbReference type="RefSeq" id="YP_009192659.1">
    <property type="nucleotide sequence ID" value="NC_028724.1"/>
</dbReference>
<keyword evidence="5 12" id="KW-0812">Transmembrane</keyword>
<dbReference type="GO" id="GO:0046933">
    <property type="term" value="F:proton-transporting ATP synthase activity, rotational mechanism"/>
    <property type="evidence" value="ECO:0007669"/>
    <property type="project" value="TreeGrafter"/>
</dbReference>
<proteinExistence type="inferred from homology"/>
<dbReference type="GeneID" id="26521501"/>
<evidence type="ECO:0000256" key="4">
    <source>
        <dbReference type="ARBA" id="ARBA00022547"/>
    </source>
</evidence>
<feature type="transmembrane region" description="Helical" evidence="12">
    <location>
        <begin position="78"/>
        <end position="96"/>
    </location>
</feature>
<feature type="transmembrane region" description="Helical" evidence="12">
    <location>
        <begin position="206"/>
        <end position="229"/>
    </location>
</feature>
<name>A0A0U2S4N9_9BIVA</name>
<comment type="subcellular location">
    <subcellularLocation>
        <location evidence="1">Membrane</location>
        <topology evidence="1">Multi-pass membrane protein</topology>
    </subcellularLocation>
    <subcellularLocation>
        <location evidence="11">Mitochondrion inner membrane</location>
        <topology evidence="11">Multi-pass membrane protein</topology>
    </subcellularLocation>
</comment>
<evidence type="ECO:0000256" key="11">
    <source>
        <dbReference type="RuleBase" id="RU004450"/>
    </source>
</evidence>
<dbReference type="CTD" id="4508"/>
<keyword evidence="10" id="KW-0066">ATP synthesis</keyword>
<dbReference type="GO" id="GO:0045259">
    <property type="term" value="C:proton-transporting ATP synthase complex"/>
    <property type="evidence" value="ECO:0007669"/>
    <property type="project" value="UniProtKB-KW"/>
</dbReference>
<protein>
    <recommendedName>
        <fullName evidence="11">ATP synthase subunit a</fullName>
    </recommendedName>
</protein>
<dbReference type="GO" id="GO:0005743">
    <property type="term" value="C:mitochondrial inner membrane"/>
    <property type="evidence" value="ECO:0007669"/>
    <property type="project" value="UniProtKB-SubCell"/>
</dbReference>
<accession>A0A0U2S4N9</accession>
<dbReference type="InterPro" id="IPR035908">
    <property type="entry name" value="F0_ATP_A_sf"/>
</dbReference>
<gene>
    <name evidence="13" type="primary">ATP6</name>
</gene>
<dbReference type="AlphaFoldDB" id="A0A0U2S4N9"/>
<evidence type="ECO:0000256" key="9">
    <source>
        <dbReference type="ARBA" id="ARBA00023136"/>
    </source>
</evidence>
<evidence type="ECO:0000256" key="8">
    <source>
        <dbReference type="ARBA" id="ARBA00023065"/>
    </source>
</evidence>
<dbReference type="PRINTS" id="PR00123">
    <property type="entry name" value="ATPASEA"/>
</dbReference>
<reference evidence="13" key="2">
    <citation type="submission" date="2015-11" db="EMBL/GenBank/DDBJ databases">
        <authorList>
            <person name="Zhang Y."/>
            <person name="Guo Z."/>
        </authorList>
    </citation>
    <scope>NUCLEOTIDE SEQUENCE</scope>
    <source>
        <strain evidence="13">Hz24 a2-8</strain>
    </source>
</reference>
<dbReference type="Gene3D" id="1.20.120.220">
    <property type="entry name" value="ATP synthase, F0 complex, subunit A"/>
    <property type="match status" value="1"/>
</dbReference>
<keyword evidence="3" id="KW-0813">Transport</keyword>
<dbReference type="InterPro" id="IPR000568">
    <property type="entry name" value="ATP_synth_F0_asu"/>
</dbReference>
<sequence>MTSDIFTFMDCFMGGFSVLELGMWTASVVWPIYSVLMSTFWYGNSWVESMLFEGAIGFSSGFPIGAKKFGGLVHLNFSLLYFLLAVNLAGVLAYSYPVNCHYALTLGFSFPFWFATVSLNFNKNWWMFFISHVEGDMGIAVVAMLVASQWFSLLVRPFTLSMRMSTNLFMGKLLVNLTFYMAEEFIFPFMDFWGLSSIMLFFMGTALYVIEGCLASLQSMIFVGLLSFYCEEAQFKL</sequence>
<keyword evidence="4" id="KW-0138">CF(0)</keyword>
<dbReference type="EMBL" id="KR862368">
    <property type="protein sequence ID" value="ALP29869.1"/>
    <property type="molecule type" value="Genomic_DNA"/>
</dbReference>
<evidence type="ECO:0000256" key="12">
    <source>
        <dbReference type="SAM" id="Phobius"/>
    </source>
</evidence>
<evidence type="ECO:0000313" key="13">
    <source>
        <dbReference type="EMBL" id="ALP29869.1"/>
    </source>
</evidence>
<dbReference type="Pfam" id="PF00119">
    <property type="entry name" value="ATP-synt_A"/>
    <property type="match status" value="1"/>
</dbReference>
<feature type="transmembrane region" description="Helical" evidence="12">
    <location>
        <begin position="12"/>
        <end position="33"/>
    </location>
</feature>
<keyword evidence="13" id="KW-0496">Mitochondrion</keyword>
<evidence type="ECO:0000256" key="3">
    <source>
        <dbReference type="ARBA" id="ARBA00022448"/>
    </source>
</evidence>
<dbReference type="PANTHER" id="PTHR11410">
    <property type="entry name" value="ATP SYNTHASE SUBUNIT A"/>
    <property type="match status" value="1"/>
</dbReference>
<feature type="transmembrane region" description="Helical" evidence="12">
    <location>
        <begin position="133"/>
        <end position="153"/>
    </location>
</feature>
<evidence type="ECO:0000256" key="6">
    <source>
        <dbReference type="ARBA" id="ARBA00022781"/>
    </source>
</evidence>
<evidence type="ECO:0000256" key="7">
    <source>
        <dbReference type="ARBA" id="ARBA00022989"/>
    </source>
</evidence>
<keyword evidence="9 12" id="KW-0472">Membrane</keyword>
<evidence type="ECO:0000256" key="5">
    <source>
        <dbReference type="ARBA" id="ARBA00022692"/>
    </source>
</evidence>
<evidence type="ECO:0000256" key="1">
    <source>
        <dbReference type="ARBA" id="ARBA00004141"/>
    </source>
</evidence>
<dbReference type="SUPFAM" id="SSF81336">
    <property type="entry name" value="F1F0 ATP synthase subunit A"/>
    <property type="match status" value="1"/>
</dbReference>
<feature type="transmembrane region" description="Helical" evidence="12">
    <location>
        <begin position="102"/>
        <end position="121"/>
    </location>
</feature>
<dbReference type="InterPro" id="IPR045083">
    <property type="entry name" value="ATP_synth_F0_asu_bact/mt"/>
</dbReference>